<gene>
    <name evidence="2" type="ORF">Syn7803US105_116</name>
</gene>
<evidence type="ECO:0000313" key="2">
    <source>
        <dbReference type="EMBL" id="AIX24460.1"/>
    </source>
</evidence>
<sequence length="156" mass="17928">MINYAKHDEEFYGIFKLTSGEEILGKAIITEDEGESLVFISSPVSVQQIVKETDGGKVIKGFGFSKWMQMSDEEFFILREKDILTVASMSKEIIFMYETYNIDEEDTFQGNSTDKNISKLRKSKFHTEANLSPGYLGKIEEARKVFERIFKEPNNP</sequence>
<evidence type="ECO:0000313" key="3">
    <source>
        <dbReference type="Proteomes" id="UP000033010"/>
    </source>
</evidence>
<reference evidence="2 3" key="1">
    <citation type="submission" date="2013-12" db="EMBL/GenBank/DDBJ databases">
        <title>Ecological redundancy of diverse viral populations within a natural community.</title>
        <authorList>
            <person name="Gregory A.C."/>
            <person name="LaButti K."/>
            <person name="Copeland A."/>
            <person name="Woyke T."/>
            <person name="Sullivan M.B."/>
        </authorList>
    </citation>
    <scope>NUCLEOTIDE SEQUENCE [LARGE SCALE GENOMIC DNA]</scope>
    <source>
        <strain evidence="2">Syn7803US105</strain>
    </source>
</reference>
<dbReference type="RefSeq" id="YP_009133676.1">
    <property type="nucleotide sequence ID" value="NC_026924.1"/>
</dbReference>
<evidence type="ECO:0000259" key="1">
    <source>
        <dbReference type="Pfam" id="PF16243"/>
    </source>
</evidence>
<accession>A0A0E3FDD8</accession>
<feature type="domain" description="Sm-like" evidence="1">
    <location>
        <begin position="14"/>
        <end position="98"/>
    </location>
</feature>
<name>A0A0E3FDD8_9CAUD</name>
<dbReference type="InterPro" id="IPR032600">
    <property type="entry name" value="Sm-like_dom"/>
</dbReference>
<dbReference type="EMBL" id="KJ019071">
    <property type="protein sequence ID" value="AIX24460.1"/>
    <property type="molecule type" value="Genomic_DNA"/>
</dbReference>
<organism evidence="2 3">
    <name type="scientific">Synechococcus phage ACG-2014g</name>
    <dbReference type="NCBI Taxonomy" id="1493512"/>
    <lineage>
        <taxon>Viruses</taxon>
        <taxon>Duplodnaviria</taxon>
        <taxon>Heunggongvirae</taxon>
        <taxon>Uroviricota</taxon>
        <taxon>Caudoviricetes</taxon>
        <taxon>Pantevenvirales</taxon>
        <taxon>Kyanoviridae</taxon>
        <taxon>Macariavirus</taxon>
        <taxon>Macariavirus tuscon14g</taxon>
    </lineage>
</organism>
<dbReference type="Gene3D" id="2.30.30.100">
    <property type="match status" value="1"/>
</dbReference>
<dbReference type="GeneID" id="24171746"/>
<dbReference type="OrthoDB" id="17377at10239"/>
<dbReference type="KEGG" id="vg:24171746"/>
<protein>
    <submittedName>
        <fullName evidence="2">Methylamine protein</fullName>
    </submittedName>
</protein>
<proteinExistence type="predicted"/>
<dbReference type="Proteomes" id="UP000033010">
    <property type="component" value="Segment"/>
</dbReference>
<keyword evidence="3" id="KW-1185">Reference proteome</keyword>
<dbReference type="Pfam" id="PF16243">
    <property type="entry name" value="Sm_like"/>
    <property type="match status" value="1"/>
</dbReference>